<reference evidence="1" key="1">
    <citation type="journal article" date="2014" name="Front. Microbiol.">
        <title>High frequency of phylogenetically diverse reductive dehalogenase-homologous genes in deep subseafloor sedimentary metagenomes.</title>
        <authorList>
            <person name="Kawai M."/>
            <person name="Futagami T."/>
            <person name="Toyoda A."/>
            <person name="Takaki Y."/>
            <person name="Nishi S."/>
            <person name="Hori S."/>
            <person name="Arai W."/>
            <person name="Tsubouchi T."/>
            <person name="Morono Y."/>
            <person name="Uchiyama I."/>
            <person name="Ito T."/>
            <person name="Fujiyama A."/>
            <person name="Inagaki F."/>
            <person name="Takami H."/>
        </authorList>
    </citation>
    <scope>NUCLEOTIDE SEQUENCE</scope>
    <source>
        <strain evidence="1">Expedition CK06-06</strain>
    </source>
</reference>
<proteinExistence type="predicted"/>
<evidence type="ECO:0000313" key="1">
    <source>
        <dbReference type="EMBL" id="GAG89719.1"/>
    </source>
</evidence>
<dbReference type="EMBL" id="BART01010621">
    <property type="protein sequence ID" value="GAG89719.1"/>
    <property type="molecule type" value="Genomic_DNA"/>
</dbReference>
<accession>X1B1T5</accession>
<name>X1B1T5_9ZZZZ</name>
<protein>
    <submittedName>
        <fullName evidence="1">Uncharacterized protein</fullName>
    </submittedName>
</protein>
<comment type="caution">
    <text evidence="1">The sequence shown here is derived from an EMBL/GenBank/DDBJ whole genome shotgun (WGS) entry which is preliminary data.</text>
</comment>
<sequence length="142" mass="15401">MRIAVLFKPASGVGSSNEALNIVRHNPDVFIPVSSSVIGGKPGIAEVDTLFGKPIYYPVASLMEGLKKLDPDGILICTVGQDVYAGIPDMVKRWPVAWRFNVNPLEFTFDPGMIGHLLNVFNTLGQVDAIVSCSPFVEENLK</sequence>
<gene>
    <name evidence="1" type="ORF">S01H4_23010</name>
</gene>
<organism evidence="1">
    <name type="scientific">marine sediment metagenome</name>
    <dbReference type="NCBI Taxonomy" id="412755"/>
    <lineage>
        <taxon>unclassified sequences</taxon>
        <taxon>metagenomes</taxon>
        <taxon>ecological metagenomes</taxon>
    </lineage>
</organism>
<dbReference type="AlphaFoldDB" id="X1B1T5"/>
<feature type="non-terminal residue" evidence="1">
    <location>
        <position position="142"/>
    </location>
</feature>